<name>A0A2U9BAX5_SCOMX</name>
<evidence type="ECO:0000256" key="1">
    <source>
        <dbReference type="SAM" id="MobiDB-lite"/>
    </source>
</evidence>
<sequence length="117" mass="12929">MTDQPQTYLGMTNRHEGDCGPSPGTECTSTDLRQELALLLTSTPATPRSQTRDPDTTWINVAGTTSPPSWCQHGDLVSLTSVDQVDRLHWTHLLPSPTLTWTRLVNVVRRLCVLDCG</sequence>
<feature type="region of interest" description="Disordered" evidence="1">
    <location>
        <begin position="1"/>
        <end position="27"/>
    </location>
</feature>
<feature type="compositionally biased region" description="Polar residues" evidence="1">
    <location>
        <begin position="1"/>
        <end position="10"/>
    </location>
</feature>
<accession>A0A2U9BAX5</accession>
<protein>
    <submittedName>
        <fullName evidence="2">Uncharacterized protein</fullName>
    </submittedName>
</protein>
<proteinExistence type="predicted"/>
<gene>
    <name evidence="2" type="ORF">SMAX5B_000855</name>
</gene>
<organism evidence="2 3">
    <name type="scientific">Scophthalmus maximus</name>
    <name type="common">Turbot</name>
    <name type="synonym">Psetta maxima</name>
    <dbReference type="NCBI Taxonomy" id="52904"/>
    <lineage>
        <taxon>Eukaryota</taxon>
        <taxon>Metazoa</taxon>
        <taxon>Chordata</taxon>
        <taxon>Craniata</taxon>
        <taxon>Vertebrata</taxon>
        <taxon>Euteleostomi</taxon>
        <taxon>Actinopterygii</taxon>
        <taxon>Neopterygii</taxon>
        <taxon>Teleostei</taxon>
        <taxon>Neoteleostei</taxon>
        <taxon>Acanthomorphata</taxon>
        <taxon>Carangaria</taxon>
        <taxon>Pleuronectiformes</taxon>
        <taxon>Pleuronectoidei</taxon>
        <taxon>Scophthalmidae</taxon>
        <taxon>Scophthalmus</taxon>
    </lineage>
</organism>
<dbReference type="AlphaFoldDB" id="A0A2U9BAX5"/>
<reference evidence="2 3" key="1">
    <citation type="submission" date="2017-12" db="EMBL/GenBank/DDBJ databases">
        <title>Integrating genomic resources of turbot (Scophthalmus maximus) in depth evaluation of genetic and physical mapping variation across individuals.</title>
        <authorList>
            <person name="Martinez P."/>
        </authorList>
    </citation>
    <scope>NUCLEOTIDE SEQUENCE [LARGE SCALE GENOMIC DNA]</scope>
</reference>
<dbReference type="Proteomes" id="UP000246464">
    <property type="component" value="Chromosome 4"/>
</dbReference>
<evidence type="ECO:0000313" key="2">
    <source>
        <dbReference type="EMBL" id="AWP00969.1"/>
    </source>
</evidence>
<evidence type="ECO:0000313" key="3">
    <source>
        <dbReference type="Proteomes" id="UP000246464"/>
    </source>
</evidence>
<keyword evidence="3" id="KW-1185">Reference proteome</keyword>
<dbReference type="EMBL" id="CP026246">
    <property type="protein sequence ID" value="AWP00969.1"/>
    <property type="molecule type" value="Genomic_DNA"/>
</dbReference>